<evidence type="ECO:0000256" key="3">
    <source>
        <dbReference type="ARBA" id="ARBA00022801"/>
    </source>
</evidence>
<comment type="subcellular location">
    <subcellularLocation>
        <location evidence="5 6">Cytoplasm</location>
    </subcellularLocation>
</comment>
<dbReference type="GO" id="GO:0006308">
    <property type="term" value="P:DNA catabolic process"/>
    <property type="evidence" value="ECO:0007669"/>
    <property type="project" value="UniProtKB-UniRule"/>
</dbReference>
<feature type="domain" description="OB-fold nucleic acid binding" evidence="9">
    <location>
        <begin position="65"/>
        <end position="157"/>
    </location>
</feature>
<comment type="function">
    <text evidence="5">Bidirectionally degrades single-stranded DNA into large acid-insoluble oligonucleotides, which are then degraded further into small acid-soluble oligonucleotides.</text>
</comment>
<dbReference type="NCBIfam" id="TIGR00237">
    <property type="entry name" value="xseA"/>
    <property type="match status" value="1"/>
</dbReference>
<dbReference type="RefSeq" id="WP_015771037.1">
    <property type="nucleotide sequence ID" value="NC_013174.1"/>
</dbReference>
<evidence type="ECO:0000313" key="10">
    <source>
        <dbReference type="EMBL" id="ACV08409.1"/>
    </source>
</evidence>
<evidence type="ECO:0000256" key="5">
    <source>
        <dbReference type="HAMAP-Rule" id="MF_00378"/>
    </source>
</evidence>
<reference evidence="10 11" key="1">
    <citation type="journal article" date="2009" name="Stand. Genomic Sci.">
        <title>Complete genome sequence of Jonesia denitrificans type strain (Prevot 55134).</title>
        <authorList>
            <person name="Pukall R."/>
            <person name="Gehrich-Schroter G."/>
            <person name="Lapidus A."/>
            <person name="Nolan M."/>
            <person name="Glavina Del Rio T."/>
            <person name="Lucas S."/>
            <person name="Chen F."/>
            <person name="Tice H."/>
            <person name="Pitluck S."/>
            <person name="Cheng J.F."/>
            <person name="Copeland A."/>
            <person name="Saunders E."/>
            <person name="Brettin T."/>
            <person name="Detter J.C."/>
            <person name="Bruce D."/>
            <person name="Goodwin L."/>
            <person name="Pati A."/>
            <person name="Ivanova N."/>
            <person name="Mavromatis K."/>
            <person name="Ovchinnikova G."/>
            <person name="Chen A."/>
            <person name="Palaniappan K."/>
            <person name="Land M."/>
            <person name="Hauser L."/>
            <person name="Chang Y.J."/>
            <person name="Jeffries C.D."/>
            <person name="Chain P."/>
            <person name="Goker M."/>
            <person name="Bristow J."/>
            <person name="Eisen J.A."/>
            <person name="Markowitz V."/>
            <person name="Hugenholtz P."/>
            <person name="Kyrpides N.C."/>
            <person name="Klenk H.P."/>
            <person name="Han C."/>
        </authorList>
    </citation>
    <scope>NUCLEOTIDE SEQUENCE [LARGE SCALE GENOMIC DNA]</scope>
    <source>
        <strain evidence="11">ATCC 14870 / DSM 20603 / BCRC 15368 / CIP 55.134 / JCM 11481 / NBRC 15587 / NCTC 10816 / Prevot 55134</strain>
    </source>
</reference>
<dbReference type="PANTHER" id="PTHR30008:SF0">
    <property type="entry name" value="EXODEOXYRIBONUCLEASE 7 LARGE SUBUNIT"/>
    <property type="match status" value="1"/>
</dbReference>
<accession>C7R1U1</accession>
<proteinExistence type="inferred from homology"/>
<dbReference type="AlphaFoldDB" id="C7R1U1"/>
<evidence type="ECO:0000256" key="6">
    <source>
        <dbReference type="RuleBase" id="RU004355"/>
    </source>
</evidence>
<dbReference type="EC" id="3.1.11.6" evidence="5"/>
<gene>
    <name evidence="5" type="primary">xseA</name>
    <name evidence="10" type="ordered locus">Jden_0746</name>
</gene>
<evidence type="ECO:0000256" key="2">
    <source>
        <dbReference type="ARBA" id="ARBA00022722"/>
    </source>
</evidence>
<dbReference type="eggNOG" id="COG1570">
    <property type="taxonomic scope" value="Bacteria"/>
</dbReference>
<evidence type="ECO:0000256" key="4">
    <source>
        <dbReference type="ARBA" id="ARBA00022839"/>
    </source>
</evidence>
<keyword evidence="2 5" id="KW-0540">Nuclease</keyword>
<keyword evidence="4 5" id="KW-0269">Exonuclease</keyword>
<dbReference type="Pfam" id="PF02601">
    <property type="entry name" value="Exonuc_VII_L"/>
    <property type="match status" value="1"/>
</dbReference>
<feature type="region of interest" description="Disordered" evidence="7">
    <location>
        <begin position="1"/>
        <end position="59"/>
    </location>
</feature>
<name>C7R1U1_JONDD</name>
<dbReference type="InterPro" id="IPR020579">
    <property type="entry name" value="Exonuc_VII_lsu_C"/>
</dbReference>
<comment type="similarity">
    <text evidence="5 6">Belongs to the XseA family.</text>
</comment>
<dbReference type="PANTHER" id="PTHR30008">
    <property type="entry name" value="EXODEOXYRIBONUCLEASE 7 LARGE SUBUNIT"/>
    <property type="match status" value="1"/>
</dbReference>
<keyword evidence="1 5" id="KW-0963">Cytoplasm</keyword>
<comment type="subunit">
    <text evidence="5">Heterooligomer composed of large and small subunits.</text>
</comment>
<keyword evidence="11" id="KW-1185">Reference proteome</keyword>
<dbReference type="Pfam" id="PF13742">
    <property type="entry name" value="tRNA_anti_2"/>
    <property type="match status" value="1"/>
</dbReference>
<feature type="domain" description="Exonuclease VII large subunit C-terminal" evidence="8">
    <location>
        <begin position="181"/>
        <end position="398"/>
    </location>
</feature>
<evidence type="ECO:0000259" key="8">
    <source>
        <dbReference type="Pfam" id="PF02601"/>
    </source>
</evidence>
<evidence type="ECO:0000313" key="11">
    <source>
        <dbReference type="Proteomes" id="UP000000628"/>
    </source>
</evidence>
<dbReference type="GO" id="GO:0009318">
    <property type="term" value="C:exodeoxyribonuclease VII complex"/>
    <property type="evidence" value="ECO:0007669"/>
    <property type="project" value="UniProtKB-UniRule"/>
</dbReference>
<dbReference type="GO" id="GO:0003676">
    <property type="term" value="F:nucleic acid binding"/>
    <property type="evidence" value="ECO:0007669"/>
    <property type="project" value="InterPro"/>
</dbReference>
<dbReference type="HAMAP" id="MF_00378">
    <property type="entry name" value="Exonuc_7_L"/>
    <property type="match status" value="1"/>
</dbReference>
<protein>
    <recommendedName>
        <fullName evidence="5">Exodeoxyribonuclease 7 large subunit</fullName>
        <ecNumber evidence="5">3.1.11.6</ecNumber>
    </recommendedName>
    <alternativeName>
        <fullName evidence="5">Exodeoxyribonuclease VII large subunit</fullName>
        <shortName evidence="5">Exonuclease VII large subunit</shortName>
    </alternativeName>
</protein>
<sequence>MDTNNTPSTHPLRGNGTTGATGASSQPTGGATRGQAPAPSVDRADTPPRPLAGKAAETTRDNPWPVRVLSTKIAEYIDRMVPLWIEGQIVQLNRRPGAGMAFVTLRDTEQDMSLPLSIFARNLAAAGPLTEGAHVVAQVKPTFWTKRGSFQLQASEIAQVGVGELLARIEQLKNSLAAEGLFDASRKKPLPFLPQRVGLICGRESEAMHDVLVNAQLRWPAVQFEVREVAVQGVNAVPQVSAALRELDDRDDVDVIVIARGGGAVEDLLPFSNESLVRLVAGARTPVVSAIGHERDTPILDLVADVRASTPTDAAKRIVPMVAEEQAGLDSALSRIRGALSAQLDREYAGLSAVRSRPVLARPDTLIDGGAATITQARERLHVALDRLLLRAGGQVSELRAQVRALSPAATLERGYAIVQGGDGSVVRDVAQVSVPSDITVTVARGSLTAAVTAVQAEVFPSTKDEK</sequence>
<dbReference type="InterPro" id="IPR003753">
    <property type="entry name" value="Exonuc_VII_L"/>
</dbReference>
<evidence type="ECO:0000259" key="9">
    <source>
        <dbReference type="Pfam" id="PF13742"/>
    </source>
</evidence>
<comment type="catalytic activity">
    <reaction evidence="5 6">
        <text>Exonucleolytic cleavage in either 5'- to 3'- or 3'- to 5'-direction to yield nucleoside 5'-phosphates.</text>
        <dbReference type="EC" id="3.1.11.6"/>
    </reaction>
</comment>
<dbReference type="CDD" id="cd04489">
    <property type="entry name" value="ExoVII_LU_OBF"/>
    <property type="match status" value="1"/>
</dbReference>
<dbReference type="KEGG" id="jde:Jden_0746"/>
<dbReference type="HOGENOM" id="CLU_023625_2_1_11"/>
<dbReference type="STRING" id="471856.Jden_0746"/>
<dbReference type="GO" id="GO:0005737">
    <property type="term" value="C:cytoplasm"/>
    <property type="evidence" value="ECO:0007669"/>
    <property type="project" value="UniProtKB-SubCell"/>
</dbReference>
<dbReference type="Proteomes" id="UP000000628">
    <property type="component" value="Chromosome"/>
</dbReference>
<organism evidence="10 11">
    <name type="scientific">Jonesia denitrificans (strain ATCC 14870 / DSM 20603 / BCRC 15368 / CIP 55.134 / JCM 11481 / NBRC 15587 / NCTC 10816 / Prevot 55134)</name>
    <name type="common">Listeria denitrificans</name>
    <dbReference type="NCBI Taxonomy" id="471856"/>
    <lineage>
        <taxon>Bacteria</taxon>
        <taxon>Bacillati</taxon>
        <taxon>Actinomycetota</taxon>
        <taxon>Actinomycetes</taxon>
        <taxon>Micrococcales</taxon>
        <taxon>Jonesiaceae</taxon>
        <taxon>Jonesia</taxon>
    </lineage>
</organism>
<evidence type="ECO:0000256" key="1">
    <source>
        <dbReference type="ARBA" id="ARBA00022490"/>
    </source>
</evidence>
<dbReference type="EMBL" id="CP001706">
    <property type="protein sequence ID" value="ACV08409.1"/>
    <property type="molecule type" value="Genomic_DNA"/>
</dbReference>
<dbReference type="GO" id="GO:0008855">
    <property type="term" value="F:exodeoxyribonuclease VII activity"/>
    <property type="evidence" value="ECO:0007669"/>
    <property type="project" value="UniProtKB-UniRule"/>
</dbReference>
<feature type="compositionally biased region" description="Low complexity" evidence="7">
    <location>
        <begin position="18"/>
        <end position="30"/>
    </location>
</feature>
<dbReference type="InterPro" id="IPR025824">
    <property type="entry name" value="OB-fold_nuc-bd_dom"/>
</dbReference>
<evidence type="ECO:0000256" key="7">
    <source>
        <dbReference type="SAM" id="MobiDB-lite"/>
    </source>
</evidence>
<keyword evidence="3 5" id="KW-0378">Hydrolase</keyword>